<dbReference type="InterPro" id="IPR003593">
    <property type="entry name" value="AAA+_ATPase"/>
</dbReference>
<dbReference type="PANTHER" id="PTHR43790">
    <property type="entry name" value="CARBOHYDRATE TRANSPORT ATP-BINDING PROTEIN MG119-RELATED"/>
    <property type="match status" value="1"/>
</dbReference>
<dbReference type="InterPro" id="IPR027417">
    <property type="entry name" value="P-loop_NTPase"/>
</dbReference>
<evidence type="ECO:0000259" key="5">
    <source>
        <dbReference type="PROSITE" id="PS50893"/>
    </source>
</evidence>
<evidence type="ECO:0000256" key="3">
    <source>
        <dbReference type="ARBA" id="ARBA00022741"/>
    </source>
</evidence>
<keyword evidence="4 6" id="KW-0067">ATP-binding</keyword>
<keyword evidence="2" id="KW-0677">Repeat</keyword>
<dbReference type="RefSeq" id="WP_110007233.1">
    <property type="nucleotide sequence ID" value="NZ_QGTX01000001.1"/>
</dbReference>
<feature type="domain" description="ABC transporter" evidence="5">
    <location>
        <begin position="4"/>
        <end position="236"/>
    </location>
</feature>
<reference evidence="7" key="1">
    <citation type="submission" date="2018-05" db="EMBL/GenBank/DDBJ databases">
        <authorList>
            <person name="Klenk H.-P."/>
            <person name="Huntemann M."/>
            <person name="Clum A."/>
            <person name="Pillay M."/>
            <person name="Palaniappan K."/>
            <person name="Varghese N."/>
            <person name="Mikhailova N."/>
            <person name="Stamatis D."/>
            <person name="Reddy T."/>
            <person name="Daum C."/>
            <person name="Shapiro N."/>
            <person name="Ivanova N."/>
            <person name="Kyrpides N."/>
            <person name="Woyke T."/>
        </authorList>
    </citation>
    <scope>NUCLEOTIDE SEQUENCE [LARGE SCALE GENOMIC DNA]</scope>
    <source>
        <strain evidence="7">DSM 45417</strain>
    </source>
</reference>
<dbReference type="SUPFAM" id="SSF52540">
    <property type="entry name" value="P-loop containing nucleoside triphosphate hydrolases"/>
    <property type="match status" value="2"/>
</dbReference>
<dbReference type="InterPro" id="IPR050107">
    <property type="entry name" value="ABC_carbohydrate_import_ATPase"/>
</dbReference>
<dbReference type="GO" id="GO:0005524">
    <property type="term" value="F:ATP binding"/>
    <property type="evidence" value="ECO:0007669"/>
    <property type="project" value="UniProtKB-KW"/>
</dbReference>
<evidence type="ECO:0000256" key="2">
    <source>
        <dbReference type="ARBA" id="ARBA00022737"/>
    </source>
</evidence>
<protein>
    <submittedName>
        <fullName evidence="6">Ribose transport system ATP-binding protein</fullName>
    </submittedName>
</protein>
<feature type="domain" description="ABC transporter" evidence="5">
    <location>
        <begin position="265"/>
        <end position="507"/>
    </location>
</feature>
<dbReference type="SMART" id="SM00382">
    <property type="entry name" value="AAA"/>
    <property type="match status" value="2"/>
</dbReference>
<dbReference type="Pfam" id="PF00005">
    <property type="entry name" value="ABC_tran"/>
    <property type="match status" value="2"/>
</dbReference>
<keyword evidence="3" id="KW-0547">Nucleotide-binding</keyword>
<dbReference type="GO" id="GO:0016887">
    <property type="term" value="F:ATP hydrolysis activity"/>
    <property type="evidence" value="ECO:0007669"/>
    <property type="project" value="InterPro"/>
</dbReference>
<name>A0A317QQG3_9ACTN</name>
<comment type="caution">
    <text evidence="6">The sequence shown here is derived from an EMBL/GenBank/DDBJ whole genome shotgun (WGS) entry which is preliminary data.</text>
</comment>
<dbReference type="OrthoDB" id="39350at2"/>
<accession>A0A317QQG3</accession>
<evidence type="ECO:0000256" key="1">
    <source>
        <dbReference type="ARBA" id="ARBA00022448"/>
    </source>
</evidence>
<dbReference type="AlphaFoldDB" id="A0A317QQG3"/>
<evidence type="ECO:0000313" key="6">
    <source>
        <dbReference type="EMBL" id="PWW25234.1"/>
    </source>
</evidence>
<organism evidence="6 7">
    <name type="scientific">Geodermatophilus normandii</name>
    <dbReference type="NCBI Taxonomy" id="1137989"/>
    <lineage>
        <taxon>Bacteria</taxon>
        <taxon>Bacillati</taxon>
        <taxon>Actinomycetota</taxon>
        <taxon>Actinomycetes</taxon>
        <taxon>Geodermatophilales</taxon>
        <taxon>Geodermatophilaceae</taxon>
        <taxon>Geodermatophilus</taxon>
    </lineage>
</organism>
<keyword evidence="7" id="KW-1185">Reference proteome</keyword>
<dbReference type="EMBL" id="QGTX01000001">
    <property type="protein sequence ID" value="PWW25234.1"/>
    <property type="molecule type" value="Genomic_DNA"/>
</dbReference>
<proteinExistence type="predicted"/>
<sequence length="511" mass="54439">MALLQVEGLTKSFGARRVLRDVSFALDEGEIVGLVGTNGAGKSTLGDIVAGITAADSGLMALQGHPYAPLSTEDARHLGVGVVEQLVHIDPGLTVAQAVFRGTAQAGRPQEELRRQAQVLLAEVALDVDPDTLVGDLPHFVHGLVETARVLAEDTRLVVLDEVSAPLLPSEVTSLHSVAGRLSRQGRGVLYISHRLPEMLEVVDRVLVLRDGRIALDCPSAQMDPVRLAAETVGEPVTPPPPRVASVPAPVQADAAPARTTPRPAASDEVALRVRNLRVPGAVEGVDLLLRRGEVIGLTGHRSSGVREIAGALSGELPAITDELLLHGEQRSLGCTDDGSLALPVYRPDEDAYGVDPGETIARTLTQEAWGTLTDLRREIATLRGVIRTVHQMDVKTMSIRTVFGALSGGDQHKLALARWMSSSPRDVVVLHEPTRGLDVRARRQVRRMLDEATEHGTSVVVVSVDPDELAECCDRVGIVADGRVARWIDTGELAVDAVRERIVEAATAAA</sequence>
<dbReference type="Gene3D" id="3.40.50.300">
    <property type="entry name" value="P-loop containing nucleotide triphosphate hydrolases"/>
    <property type="match status" value="2"/>
</dbReference>
<dbReference type="InterPro" id="IPR003439">
    <property type="entry name" value="ABC_transporter-like_ATP-bd"/>
</dbReference>
<dbReference type="CDD" id="cd03216">
    <property type="entry name" value="ABC_Carb_Monos_I"/>
    <property type="match status" value="1"/>
</dbReference>
<dbReference type="PANTHER" id="PTHR43790:SF9">
    <property type="entry name" value="GALACTOFURANOSE TRANSPORTER ATP-BINDING PROTEIN YTFR"/>
    <property type="match status" value="1"/>
</dbReference>
<dbReference type="PROSITE" id="PS50893">
    <property type="entry name" value="ABC_TRANSPORTER_2"/>
    <property type="match status" value="2"/>
</dbReference>
<evidence type="ECO:0000256" key="4">
    <source>
        <dbReference type="ARBA" id="ARBA00022840"/>
    </source>
</evidence>
<dbReference type="Proteomes" id="UP000246661">
    <property type="component" value="Unassembled WGS sequence"/>
</dbReference>
<gene>
    <name evidence="6" type="ORF">JD79_04432</name>
</gene>
<evidence type="ECO:0000313" key="7">
    <source>
        <dbReference type="Proteomes" id="UP000246661"/>
    </source>
</evidence>
<keyword evidence="1" id="KW-0813">Transport</keyword>